<dbReference type="PROSITE" id="PS00409">
    <property type="entry name" value="PROKAR_NTER_METHYL"/>
    <property type="match status" value="1"/>
</dbReference>
<keyword evidence="4" id="KW-1185">Reference proteome</keyword>
<accession>A0A1L4BQX7</accession>
<reference evidence="3 4" key="1">
    <citation type="journal article" date="2016" name="Appl. Environ. Microbiol.">
        <title>Whole genome relationships among Francisella bacteria of diverse origin define new species and provide specific regions for detection.</title>
        <authorList>
            <person name="Challacombe J.F."/>
            <person name="Petersen J.M."/>
            <person name="Gallegos-Graves V."/>
            <person name="Hodge D."/>
            <person name="Pillai S."/>
            <person name="Kuske C.R."/>
        </authorList>
    </citation>
    <scope>NUCLEOTIDE SEQUENCE [LARGE SCALE GENOMIC DNA]</scope>
    <source>
        <strain evidence="4">TX07-7310</strain>
    </source>
</reference>
<dbReference type="InterPro" id="IPR045584">
    <property type="entry name" value="Pilin-like"/>
</dbReference>
<protein>
    <recommendedName>
        <fullName evidence="2">PilE-like C-terminal domain-containing protein</fullName>
    </recommendedName>
</protein>
<evidence type="ECO:0000256" key="1">
    <source>
        <dbReference type="SAM" id="Phobius"/>
    </source>
</evidence>
<dbReference type="STRING" id="573570.F7310_02220"/>
<sequence>MKISKSKGFTLIELMVVIGIISILASISIPIYSNYKLRARTISNIYANTGQLRTAIADDLNSGLGISEQDYTLSQGYSVINVNTSGATIQLSLGELYPDSEFDSTDLIRLVGQIQGTIITWQCTYNEDANHLENGDLPNTCISESY</sequence>
<feature type="transmembrane region" description="Helical" evidence="1">
    <location>
        <begin position="12"/>
        <end position="32"/>
    </location>
</feature>
<dbReference type="Pfam" id="PF07963">
    <property type="entry name" value="N_methyl"/>
    <property type="match status" value="1"/>
</dbReference>
<dbReference type="InterPro" id="IPR012902">
    <property type="entry name" value="N_methyl_site"/>
</dbReference>
<dbReference type="Gene3D" id="3.30.700.10">
    <property type="entry name" value="Glycoprotein, Type 4 Pilin"/>
    <property type="match status" value="1"/>
</dbReference>
<dbReference type="SUPFAM" id="SSF54523">
    <property type="entry name" value="Pili subunits"/>
    <property type="match status" value="1"/>
</dbReference>
<evidence type="ECO:0000313" key="4">
    <source>
        <dbReference type="Proteomes" id="UP000184222"/>
    </source>
</evidence>
<gene>
    <name evidence="3" type="ORF">F7310_02220</name>
</gene>
<proteinExistence type="predicted"/>
<keyword evidence="1" id="KW-0472">Membrane</keyword>
<feature type="domain" description="PilE-like C-terminal" evidence="2">
    <location>
        <begin position="35"/>
        <end position="143"/>
    </location>
</feature>
<keyword evidence="1" id="KW-1133">Transmembrane helix</keyword>
<dbReference type="KEGG" id="frx:F7310_02220"/>
<keyword evidence="1" id="KW-0812">Transmembrane</keyword>
<dbReference type="InterPro" id="IPR055160">
    <property type="entry name" value="PilE-like_C"/>
</dbReference>
<dbReference type="AlphaFoldDB" id="A0A1L4BQX7"/>
<dbReference type="RefSeq" id="WP_072711440.1">
    <property type="nucleotide sequence ID" value="NZ_CP016796.1"/>
</dbReference>
<dbReference type="Pfam" id="PF22436">
    <property type="entry name" value="PilE_C"/>
    <property type="match status" value="1"/>
</dbReference>
<dbReference type="OrthoDB" id="115249at2"/>
<evidence type="ECO:0000259" key="2">
    <source>
        <dbReference type="Pfam" id="PF22436"/>
    </source>
</evidence>
<name>A0A1L4BQX7_9GAMM</name>
<dbReference type="NCBIfam" id="TIGR02532">
    <property type="entry name" value="IV_pilin_GFxxxE"/>
    <property type="match status" value="1"/>
</dbReference>
<dbReference type="Proteomes" id="UP000184222">
    <property type="component" value="Chromosome"/>
</dbReference>
<dbReference type="EMBL" id="CP016796">
    <property type="protein sequence ID" value="API86239.1"/>
    <property type="molecule type" value="Genomic_DNA"/>
</dbReference>
<organism evidence="3 4">
    <name type="scientific">Francisella uliginis</name>
    <dbReference type="NCBI Taxonomy" id="573570"/>
    <lineage>
        <taxon>Bacteria</taxon>
        <taxon>Pseudomonadati</taxon>
        <taxon>Pseudomonadota</taxon>
        <taxon>Gammaproteobacteria</taxon>
        <taxon>Thiotrichales</taxon>
        <taxon>Francisellaceae</taxon>
        <taxon>Francisella</taxon>
    </lineage>
</organism>
<evidence type="ECO:0000313" key="3">
    <source>
        <dbReference type="EMBL" id="API86239.1"/>
    </source>
</evidence>